<name>A0A6A5KMA7_9PLEO</name>
<reference evidence="4" key="1">
    <citation type="submission" date="2020-01" db="EMBL/GenBank/DDBJ databases">
        <authorList>
            <consortium name="DOE Joint Genome Institute"/>
            <person name="Haridas S."/>
            <person name="Albert R."/>
            <person name="Binder M."/>
            <person name="Bloem J."/>
            <person name="Labutti K."/>
            <person name="Salamov A."/>
            <person name="Andreopoulos B."/>
            <person name="Baker S.E."/>
            <person name="Barry K."/>
            <person name="Bills G."/>
            <person name="Bluhm B.H."/>
            <person name="Cannon C."/>
            <person name="Castanera R."/>
            <person name="Culley D.E."/>
            <person name="Daum C."/>
            <person name="Ezra D."/>
            <person name="Gonzalez J.B."/>
            <person name="Henrissat B."/>
            <person name="Kuo A."/>
            <person name="Liang C."/>
            <person name="Lipzen A."/>
            <person name="Lutzoni F."/>
            <person name="Magnuson J."/>
            <person name="Mondo S."/>
            <person name="Nolan M."/>
            <person name="Ohm R."/>
            <person name="Pangilinan J."/>
            <person name="Park H.-J."/>
            <person name="Ramirez L."/>
            <person name="Alfaro M."/>
            <person name="Sun H."/>
            <person name="Tritt A."/>
            <person name="Yoshinaga Y."/>
            <person name="Zwiers L.-H."/>
            <person name="Turgeon B.G."/>
            <person name="Goodwin S.B."/>
            <person name="Spatafora J.W."/>
            <person name="Crous P.W."/>
            <person name="Grigoriev I.V."/>
        </authorList>
    </citation>
    <scope>NUCLEOTIDE SEQUENCE</scope>
    <source>
        <strain evidence="4">P77</strain>
    </source>
</reference>
<evidence type="ECO:0000259" key="3">
    <source>
        <dbReference type="Pfam" id="PF25053"/>
    </source>
</evidence>
<keyword evidence="5" id="KW-1185">Reference proteome</keyword>
<dbReference type="AlphaFoldDB" id="A0A6A5KMA7"/>
<proteinExistence type="predicted"/>
<dbReference type="Gene3D" id="3.40.50.300">
    <property type="entry name" value="P-loop containing nucleotide triphosphate hydrolases"/>
    <property type="match status" value="1"/>
</dbReference>
<gene>
    <name evidence="4" type="ORF">BDW02DRAFT_175185</name>
</gene>
<protein>
    <submittedName>
        <fullName evidence="4">Uncharacterized protein</fullName>
    </submittedName>
</protein>
<evidence type="ECO:0000256" key="1">
    <source>
        <dbReference type="ARBA" id="ARBA00022737"/>
    </source>
</evidence>
<dbReference type="InterPro" id="IPR056693">
    <property type="entry name" value="DUF7791"/>
</dbReference>
<dbReference type="Proteomes" id="UP000800040">
    <property type="component" value="Unassembled WGS sequence"/>
</dbReference>
<dbReference type="PANTHER" id="PTHR10039">
    <property type="entry name" value="AMELOGENIN"/>
    <property type="match status" value="1"/>
</dbReference>
<dbReference type="Pfam" id="PF24883">
    <property type="entry name" value="NPHP3_N"/>
    <property type="match status" value="1"/>
</dbReference>
<dbReference type="InterPro" id="IPR027417">
    <property type="entry name" value="P-loop_NTPase"/>
</dbReference>
<organism evidence="4 5">
    <name type="scientific">Decorospora gaudefroyi</name>
    <dbReference type="NCBI Taxonomy" id="184978"/>
    <lineage>
        <taxon>Eukaryota</taxon>
        <taxon>Fungi</taxon>
        <taxon>Dikarya</taxon>
        <taxon>Ascomycota</taxon>
        <taxon>Pezizomycotina</taxon>
        <taxon>Dothideomycetes</taxon>
        <taxon>Pleosporomycetidae</taxon>
        <taxon>Pleosporales</taxon>
        <taxon>Pleosporineae</taxon>
        <taxon>Pleosporaceae</taxon>
        <taxon>Decorospora</taxon>
    </lineage>
</organism>
<evidence type="ECO:0000313" key="5">
    <source>
        <dbReference type="Proteomes" id="UP000800040"/>
    </source>
</evidence>
<dbReference type="Pfam" id="PF25053">
    <property type="entry name" value="DUF7791"/>
    <property type="match status" value="1"/>
</dbReference>
<feature type="domain" description="DUF7791" evidence="3">
    <location>
        <begin position="536"/>
        <end position="675"/>
    </location>
</feature>
<keyword evidence="1" id="KW-0677">Repeat</keyword>
<feature type="domain" description="Nephrocystin 3-like N-terminal" evidence="2">
    <location>
        <begin position="259"/>
        <end position="427"/>
    </location>
</feature>
<accession>A0A6A5KMA7</accession>
<dbReference type="SUPFAM" id="SSF52540">
    <property type="entry name" value="P-loop containing nucleoside triphosphate hydrolases"/>
    <property type="match status" value="1"/>
</dbReference>
<dbReference type="OrthoDB" id="443402at2759"/>
<evidence type="ECO:0000259" key="2">
    <source>
        <dbReference type="Pfam" id="PF24883"/>
    </source>
</evidence>
<sequence length="824" mass="94150">MEPLSAVSLASAVIQIVEFSSKVLQRTREIHTSADRTLRGTTVLEAAAANLNDLLRDIEETLRVTGVASDASGKAADAQLIALAKDSQEVAKTLHATLHQVKRKKDGDKRNAFSQGLRSVLKQSTITALKDRLNSIRKQIDTALLISLRQNLSQRVQDPRHHMLLTNDKGASERLRLLTSLQHHNWKPTKSSDLSDFSDALRTSVVSQDIEARFASLILSRLWFTELPDRYGTIPEAHQDTFHWMFEDDHQQLNASDWDSFTEWLSDTDGSNLFWISGKPGSGKSTLMKYLFSDDRTTTHLQAWTSDRALVQAGFFFWNSGSDMQMSRMGLLQTLLHYALRSDRKTLMQLFEHRWQQFVAFGGGRQPFTWLELRRAFDMMISAPLTPRKFFFMIDGLDEFDGDRQELVKMILMITRHLHVKICVASRPWPDLLDAFEGRPSLRLERLTQKDIQNYVTASFANNKHYAKLSKLEPNHAANLIKSITKKAAGVFLWVYLVLQSLLDGLSNADRMCDLMARLEALPPGLEQLFLKLLGSLDPDYLKHACQLFRLVMVRRRPLLLELWFADSINDDPALRYEARFLSSDEVLDRLEMMNRRLIARCKGFLEVEDWRRSPGAILTEDSHVSWIHRTARDFLRAKCMWNNVLDTTGHDDFDPEWHWANGHLGMFKAVAGTTPTKMSHFILCVEYALRLEHRLQICPVKYLDEVGRTATIHHVYDAFLPRAIGGSVASFLEFSVLFQLVGYVKAKGATVPRRELKNAARLQGLLDAKQWESLHRHIEIPAGDAGFVSSRKELDDVLNRLLGTNDGRGWGSKWQRTKERFLA</sequence>
<dbReference type="InterPro" id="IPR056884">
    <property type="entry name" value="NPHP3-like_N"/>
</dbReference>
<evidence type="ECO:0000313" key="4">
    <source>
        <dbReference type="EMBL" id="KAF1837270.1"/>
    </source>
</evidence>
<dbReference type="EMBL" id="ML975264">
    <property type="protein sequence ID" value="KAF1837270.1"/>
    <property type="molecule type" value="Genomic_DNA"/>
</dbReference>
<dbReference type="PANTHER" id="PTHR10039:SF5">
    <property type="entry name" value="NACHT DOMAIN-CONTAINING PROTEIN"/>
    <property type="match status" value="1"/>
</dbReference>